<accession>A0A699HBL7</accession>
<sequence length="609" mass="65940">ARESSRLFIALFTSRPTGGVDTCLHLSLLGRLGLILCFLLSRDMVTHTIDTVASVLTRQKFDHFCNTYNISADLRPELPGREDTIRDAPLSVLGAAKDPLPFDNRVNAELLALLDHHQSVIRPLGLSRSFDDVLVRPTLLKDDESDMDLLDFVKSSDPFKVKTRERTLAEGEIPLNDETLNMTTVPSTGGKSPTALKRLELQSGPQGAGSGSAPPATEEFVSSSISPTPEPNAPEDFGFAQDGGVRTYRASMRVVVSSSFWDDDEVAPTRVEDPVADSASGAGVLGDNVEVSTSMPDAVSPINDFYDSRTVETATADNIYVPDWGVTNGARVDNPALCYNCVVVEQRDAEIAALTAWLEKAEREAAEQNAELLSKVSILDSECGELNRHVIKLGGDCERLRKEVVSETKLREEFKSFQDDEARRFEQKSVELDARIADIRRDMDNDLYPHMFTTMAGRRWILSHGIRLAEGLEVGIEHGKSGRTLAQVEAYDPGVKDDFVSAVTDFENVSFGLLDQLESLTDSPLASIISALVLKDAQESGSISGEVLLSKVVPTARAAAKRRGLCPRLVSGTSSSAHPHGSLLGAAAHPVSTFVLPSDGGPVTQPPVT</sequence>
<evidence type="ECO:0000256" key="1">
    <source>
        <dbReference type="SAM" id="MobiDB-lite"/>
    </source>
</evidence>
<comment type="caution">
    <text evidence="2">The sequence shown here is derived from an EMBL/GenBank/DDBJ whole genome shotgun (WGS) entry which is preliminary data.</text>
</comment>
<dbReference type="EMBL" id="BKCJ010131012">
    <property type="protein sequence ID" value="GEX80156.1"/>
    <property type="molecule type" value="Genomic_DNA"/>
</dbReference>
<reference evidence="2" key="1">
    <citation type="journal article" date="2019" name="Sci. Rep.">
        <title>Draft genome of Tanacetum cinerariifolium, the natural source of mosquito coil.</title>
        <authorList>
            <person name="Yamashiro T."/>
            <person name="Shiraishi A."/>
            <person name="Satake H."/>
            <person name="Nakayama K."/>
        </authorList>
    </citation>
    <scope>NUCLEOTIDE SEQUENCE</scope>
</reference>
<proteinExistence type="predicted"/>
<feature type="region of interest" description="Disordered" evidence="1">
    <location>
        <begin position="202"/>
        <end position="233"/>
    </location>
</feature>
<gene>
    <name evidence="2" type="ORF">Tci_352131</name>
</gene>
<organism evidence="2">
    <name type="scientific">Tanacetum cinerariifolium</name>
    <name type="common">Dalmatian daisy</name>
    <name type="synonym">Chrysanthemum cinerariifolium</name>
    <dbReference type="NCBI Taxonomy" id="118510"/>
    <lineage>
        <taxon>Eukaryota</taxon>
        <taxon>Viridiplantae</taxon>
        <taxon>Streptophyta</taxon>
        <taxon>Embryophyta</taxon>
        <taxon>Tracheophyta</taxon>
        <taxon>Spermatophyta</taxon>
        <taxon>Magnoliopsida</taxon>
        <taxon>eudicotyledons</taxon>
        <taxon>Gunneridae</taxon>
        <taxon>Pentapetalae</taxon>
        <taxon>asterids</taxon>
        <taxon>campanulids</taxon>
        <taxon>Asterales</taxon>
        <taxon>Asteraceae</taxon>
        <taxon>Asteroideae</taxon>
        <taxon>Anthemideae</taxon>
        <taxon>Anthemidinae</taxon>
        <taxon>Tanacetum</taxon>
    </lineage>
</organism>
<protein>
    <recommendedName>
        <fullName evidence="3">Transposase (Putative), gypsy type</fullName>
    </recommendedName>
</protein>
<evidence type="ECO:0008006" key="3">
    <source>
        <dbReference type="Google" id="ProtNLM"/>
    </source>
</evidence>
<feature type="non-terminal residue" evidence="2">
    <location>
        <position position="1"/>
    </location>
</feature>
<dbReference type="AlphaFoldDB" id="A0A699HBL7"/>
<evidence type="ECO:0000313" key="2">
    <source>
        <dbReference type="EMBL" id="GEX80156.1"/>
    </source>
</evidence>
<name>A0A699HBL7_TANCI</name>